<evidence type="ECO:0000313" key="2">
    <source>
        <dbReference type="Proteomes" id="UP000610203"/>
    </source>
</evidence>
<sequence length="144" mass="16360">MIFDDSLRQFLTDKVEFFAQNPDRLIISVEKGSLKWAGQTLSHRQHYQLLVEVDEFPESLDANLVIVAILDWHQQNQDPVPPNSPSPIEFESYILSNSTTTVVFTVKVEEVVVVTKDDNGDYVFNTCPQPANRTPPLPLHNPNL</sequence>
<dbReference type="RefSeq" id="WP_189580570.1">
    <property type="nucleotide sequence ID" value="NZ_BMZR01000001.1"/>
</dbReference>
<dbReference type="InterPro" id="IPR009678">
    <property type="entry name" value="Phage_tail_completion_R"/>
</dbReference>
<dbReference type="Pfam" id="PF06891">
    <property type="entry name" value="P2_Phage_GpR"/>
    <property type="match status" value="1"/>
</dbReference>
<dbReference type="EMBL" id="BMZR01000001">
    <property type="protein sequence ID" value="GHD26062.1"/>
    <property type="molecule type" value="Genomic_DNA"/>
</dbReference>
<comment type="caution">
    <text evidence="1">The sequence shown here is derived from an EMBL/GenBank/DDBJ whole genome shotgun (WGS) entry which is preliminary data.</text>
</comment>
<proteinExistence type="predicted"/>
<evidence type="ECO:0000313" key="1">
    <source>
        <dbReference type="EMBL" id="GHD26062.1"/>
    </source>
</evidence>
<gene>
    <name evidence="1" type="ORF">GCM10016272_02550</name>
</gene>
<dbReference type="Proteomes" id="UP000610203">
    <property type="component" value="Unassembled WGS sequence"/>
</dbReference>
<name>A0ABQ3GLZ5_9GAMM</name>
<reference evidence="2" key="1">
    <citation type="journal article" date="2019" name="Int. J. Syst. Evol. Microbiol.">
        <title>The Global Catalogue of Microorganisms (GCM) 10K type strain sequencing project: providing services to taxonomists for standard genome sequencing and annotation.</title>
        <authorList>
            <consortium name="The Broad Institute Genomics Platform"/>
            <consortium name="The Broad Institute Genome Sequencing Center for Infectious Disease"/>
            <person name="Wu L."/>
            <person name="Ma J."/>
        </authorList>
    </citation>
    <scope>NUCLEOTIDE SEQUENCE [LARGE SCALE GENOMIC DNA]</scope>
    <source>
        <strain evidence="2">KCTC 42280</strain>
    </source>
</reference>
<keyword evidence="2" id="KW-1185">Reference proteome</keyword>
<protein>
    <recommendedName>
        <fullName evidence="3">Phage tail protein</fullName>
    </recommendedName>
</protein>
<evidence type="ECO:0008006" key="3">
    <source>
        <dbReference type="Google" id="ProtNLM"/>
    </source>
</evidence>
<organism evidence="1 2">
    <name type="scientific">Psychrobacter glaciei</name>
    <dbReference type="NCBI Taxonomy" id="619771"/>
    <lineage>
        <taxon>Bacteria</taxon>
        <taxon>Pseudomonadati</taxon>
        <taxon>Pseudomonadota</taxon>
        <taxon>Gammaproteobacteria</taxon>
        <taxon>Moraxellales</taxon>
        <taxon>Moraxellaceae</taxon>
        <taxon>Psychrobacter</taxon>
    </lineage>
</organism>
<accession>A0ABQ3GLZ5</accession>